<dbReference type="InterPro" id="IPR046338">
    <property type="entry name" value="GAIN_dom_sf"/>
</dbReference>
<feature type="transmembrane region" description="Helical" evidence="8">
    <location>
        <begin position="1402"/>
        <end position="1426"/>
    </location>
</feature>
<dbReference type="GO" id="GO:0016020">
    <property type="term" value="C:membrane"/>
    <property type="evidence" value="ECO:0007669"/>
    <property type="project" value="UniProtKB-SubCell"/>
</dbReference>
<protein>
    <submittedName>
        <fullName evidence="13">Adhesion G-coupled receptor F3-like protein</fullName>
    </submittedName>
</protein>
<evidence type="ECO:0000256" key="7">
    <source>
        <dbReference type="ARBA" id="ARBA00023180"/>
    </source>
</evidence>
<dbReference type="EMBL" id="QBIY01012771">
    <property type="protein sequence ID" value="RXN16854.1"/>
    <property type="molecule type" value="Genomic_DNA"/>
</dbReference>
<dbReference type="SMART" id="SM00303">
    <property type="entry name" value="GPS"/>
    <property type="match status" value="1"/>
</dbReference>
<evidence type="ECO:0000313" key="13">
    <source>
        <dbReference type="EMBL" id="RXN16854.1"/>
    </source>
</evidence>
<dbReference type="InterPro" id="IPR000082">
    <property type="entry name" value="SEA_dom"/>
</dbReference>
<keyword evidence="7" id="KW-0325">Glycoprotein</keyword>
<feature type="transmembrane region" description="Helical" evidence="8">
    <location>
        <begin position="2377"/>
        <end position="2404"/>
    </location>
</feature>
<feature type="transmembrane region" description="Helical" evidence="8">
    <location>
        <begin position="2348"/>
        <end position="2371"/>
    </location>
</feature>
<dbReference type="PROSITE" id="PS50835">
    <property type="entry name" value="IG_LIKE"/>
    <property type="match status" value="2"/>
</dbReference>
<feature type="transmembrane region" description="Helical" evidence="8">
    <location>
        <begin position="2221"/>
        <end position="2245"/>
    </location>
</feature>
<evidence type="ECO:0000313" key="14">
    <source>
        <dbReference type="Proteomes" id="UP000290572"/>
    </source>
</evidence>
<sequence length="2439" mass="270704">MKIDEVFDTSLEDPNNEKFKRIASTIEGAIEQNYKDVAAYEKGSVKVTRIRPGSIIADYEFKSTTSSPNSPEFAEANKQVVSTLIFKGLPVAVNAFTESVQQNLTTEKWYPEQNMVLKCTRPPSTEGTMRWTVNDQDTLDKVKYVLSPDSSTLTVNNVNERDKGRYACIIERTIPYIQWQDIVIQPQPNIIVGENVLVVKDIPVFVSQLSTATVNNTQEITASPVTVQTIVEILVKVSDVSKAIIISQPVMEALLAFVIPALTIVAINLLVLIVVLYKILRRGVGDTTQPDEKHALMVIARCVAILTPIFGLTWGFGIGTMVSQELGIHVVFALLNSLQGFFILVFGTLLDGKIREALAGKLSLRNLTSSNRTRVNASKAMHMIHKILQLAFSLSEYQCRTVIFNWTGFLSKEAEKNQQFKIWNCYAYSVIYQKLGISVLFTKEDKEITEGIKLVWQVIHTFILGGMFDKETKSPTLKTSLASLHGYFQRRKEEEQLELVVEVNVVVIEQIRVLLASITFPLHLDNSTEITAANITTVCQPNVTDYQCVCEDGYAWSYNNCQTYNACDRISFGSCGCISGIPSDGEICVLESELPFTDFLFEIEMESSSISVIDEMRQYLQNITFPLQLDAMVKVLHADITTVCKFNGSRYKCICEDHYFWPCNKCKEYGSCDNNTNSTCSCINDVPRDRQFCQTINDITILPSDYMIDIDVRFFDLFLVTYLRNLFTNISLPLTLSNSISVTDIDVTAVCVLNRTEYECKCEENHVWPNDTCRAYEVCDGIVGGTCGCIQALPSEGPLCQRVALPLTEYLTEIQINSMDSSITDQLWNLLMSFSLPYTISDSTNITEINITTVLPSKYVIDIDVRFFDLFLADYLRNLVKNISLPLTLRNSIIITDIDMTTVCGLNGTEYECKCEENHVWPSDTCSAYQIEDSYKMMSIYINNSAKVTKFRPGSIIADYEIIVIINILSSPSGANSNDFELAHRQVFNTLVNLGIPVALKAFSESEQKNLSVVEKFYPFQKMELRCVYPESVKGNMKWTVNDQDPIDTVRYYTSPDGSTFIVNNATEKDNGRYSCIIERDTIPYIQWQTIILEERPNIIVVNGCTTLKHKIMNGNCENEIFKCRLKDPVLKDFSYGWKSVTVQKEKGEFSCKNDTLGVGNENQFVTGPCEKNWDGSITYQCTSGIWKEVRRDCILQVISDLKREVEALLAFVIPALTIVAINLVVLIAVLYKMLRRGDGAATQPDEKHALMFIARCVAILTPIFGLTWGFGIGKMVSQDLGIHVVFALLNSLQLLVVQDLPVFVAQLSAATENNIQEITQSPVNVQTIVEILVKAADISQNIIISKPIMEMSRAKMMVIAFIVGYGAALLIAVITVASTAGSQNYISKRNACWLNWFESKALLAFVIPALTVVAINLLVLIVILYKMLKRGFGAAIQPDEKHALMVIARCMAILTPFFCLTWGFGVGTMVSQDFSIHVVFALLSSLQGFFVLVFGTLLDSKTSYVGSAEVTYWAEVMIEGNKTLNVAVYLPGLVGTVLDTTGVTVTNAEIAAVSLIGVLTGSPATVDTMLLNAFNVLNAFNSLTMQGTLYTGLNTYAHNFTVSLSSVFATVKVQNIITTLLTDPTIYSLSVKSLGMVYMEAPTGKVCYNSKQQLNCTSIEAMGKCVWQMTRDDVSALTLGPGSEVQLSDTCTELSSVTLLKTNGYWSGTYICLFVNGNIAHMATAPISIALLPEVINVTSNPQTADCSASPSTKVSMLCSIENSTETYKPVLKLGTVESAPTKEELNGIIKYTADFTVDCTAEGKPSSLEASCTLENSLGQLRNRTIRVPIIYHEEIEDRKWPKTKNNETAVIDCTMTGRQGSMKRKCNGKTWGEEVSLCVKAVLNNVALQAMDFEKGLGATQEGAQFIFQSLKNNTSEESENTFGDVKTAVSVFKTMNKASANMPLGENLLADFIDSASSMLNVSWEVGDEDESSTLASQYLSSVEGLVKSIRINASEGYNATNIQLQICRSGSTCNRTVFSVDVELNATADMVKTVGLQSLASRLPKLGYEDALFPSIVVSSTVENNTQPSVNIRLAFPNEEAGSAKMTCVFWNVTEQRWSDDGCEFVKGPGNLAYCECNHLTSFSMLMSKHSVSMPFLDQLTYVGLGVSICSLIVYIIIECLVWSAVVKSSLSHFRHTALLNISLSLLLADCSFLASSFPSILNETLCLVLVVAKHYFFLAMFFWMLCLSIMLVHQLIFVFSHIGKKMYMIIGFTIGYVCPTITVAVTYVYYDQATDIPYYSSKTCWLTYQSAMQGSIHAFLFPVGTIVLVNLFSMVVVIATVLKPSGAETNKKGDKDAAKSIIKVIIFLTPVFGGTWVLGLFVFLMDDFTQFITYVVHYAFTIVNSLQGFFILLTGCFAEKRVRDEILRIVLGREHVNKLQDTDPPLNPQKQQK</sequence>
<dbReference type="PROSITE" id="PS50024">
    <property type="entry name" value="SEA"/>
    <property type="match status" value="1"/>
</dbReference>
<evidence type="ECO:0000259" key="11">
    <source>
        <dbReference type="PROSITE" id="PS50261"/>
    </source>
</evidence>
<feature type="transmembrane region" description="Helical" evidence="8">
    <location>
        <begin position="1357"/>
        <end position="1382"/>
    </location>
</feature>
<feature type="transmembrane region" description="Helical" evidence="8">
    <location>
        <begin position="1447"/>
        <end position="1465"/>
    </location>
</feature>
<proteinExistence type="inferred from homology"/>
<feature type="domain" description="GAIN-B" evidence="10">
    <location>
        <begin position="1994"/>
        <end position="2138"/>
    </location>
</feature>
<comment type="subcellular location">
    <subcellularLocation>
        <location evidence="1">Membrane</location>
        <topology evidence="1">Multi-pass membrane protein</topology>
    </subcellularLocation>
</comment>
<feature type="transmembrane region" description="Helical" evidence="8">
    <location>
        <begin position="254"/>
        <end position="277"/>
    </location>
</feature>
<dbReference type="InterPro" id="IPR057400">
    <property type="entry name" value="ADGRF3/5_N"/>
</dbReference>
<feature type="transmembrane region" description="Helical" evidence="8">
    <location>
        <begin position="328"/>
        <end position="350"/>
    </location>
</feature>
<dbReference type="GO" id="GO:0007166">
    <property type="term" value="P:cell surface receptor signaling pathway"/>
    <property type="evidence" value="ECO:0007669"/>
    <property type="project" value="InterPro"/>
</dbReference>
<dbReference type="PANTHER" id="PTHR45813:SF2">
    <property type="entry name" value="ADHESION G-PROTEIN COUPLED RECEPTOR F3"/>
    <property type="match status" value="1"/>
</dbReference>
<dbReference type="InterPro" id="IPR051587">
    <property type="entry name" value="Adhesion_GPCR"/>
</dbReference>
<feature type="transmembrane region" description="Helical" evidence="8">
    <location>
        <begin position="2252"/>
        <end position="2276"/>
    </location>
</feature>
<evidence type="ECO:0000256" key="2">
    <source>
        <dbReference type="ARBA" id="ARBA00007343"/>
    </source>
</evidence>
<evidence type="ECO:0000259" key="12">
    <source>
        <dbReference type="PROSITE" id="PS50835"/>
    </source>
</evidence>
<dbReference type="InterPro" id="IPR000832">
    <property type="entry name" value="GPCR_2_secretin-like"/>
</dbReference>
<dbReference type="Pfam" id="PF00002">
    <property type="entry name" value="7tm_2"/>
    <property type="match status" value="4"/>
</dbReference>
<evidence type="ECO:0000256" key="4">
    <source>
        <dbReference type="ARBA" id="ARBA00022989"/>
    </source>
</evidence>
<keyword evidence="4 8" id="KW-1133">Transmembrane helix</keyword>
<dbReference type="FunFam" id="1.20.1070.10:FF:000058">
    <property type="entry name" value="Adhesion G protein-coupled receptor F5"/>
    <property type="match status" value="1"/>
</dbReference>
<dbReference type="InterPro" id="IPR057244">
    <property type="entry name" value="GAIN_B"/>
</dbReference>
<feature type="transmembrane region" description="Helical" evidence="8">
    <location>
        <begin position="298"/>
        <end position="322"/>
    </location>
</feature>
<feature type="transmembrane region" description="Helical" evidence="8">
    <location>
        <begin position="1252"/>
        <end position="1271"/>
    </location>
</feature>
<comment type="caution">
    <text evidence="13">The sequence shown here is derived from an EMBL/GenBank/DDBJ whole genome shotgun (WGS) entry which is preliminary data.</text>
</comment>
<dbReference type="Gene3D" id="2.60.40.10">
    <property type="entry name" value="Immunoglobulins"/>
    <property type="match status" value="2"/>
</dbReference>
<keyword evidence="6" id="KW-1015">Disulfide bond</keyword>
<dbReference type="Gene3D" id="1.20.1070.10">
    <property type="entry name" value="Rhodopsin 7-helix transmembrane proteins"/>
    <property type="match status" value="4"/>
</dbReference>
<dbReference type="CDD" id="cd00096">
    <property type="entry name" value="Ig"/>
    <property type="match status" value="1"/>
</dbReference>
<dbReference type="PROSITE" id="PS50221">
    <property type="entry name" value="GAIN_B"/>
    <property type="match status" value="1"/>
</dbReference>
<evidence type="ECO:0000256" key="6">
    <source>
        <dbReference type="ARBA" id="ARBA00023157"/>
    </source>
</evidence>
<dbReference type="Pfam" id="PF01825">
    <property type="entry name" value="GPS"/>
    <property type="match status" value="1"/>
</dbReference>
<evidence type="ECO:0000256" key="1">
    <source>
        <dbReference type="ARBA" id="ARBA00004141"/>
    </source>
</evidence>
<feature type="domain" description="G-protein coupled receptors family 2 profile 2" evidence="11">
    <location>
        <begin position="1363"/>
        <end position="1500"/>
    </location>
</feature>
<evidence type="ECO:0000259" key="10">
    <source>
        <dbReference type="PROSITE" id="PS50221"/>
    </source>
</evidence>
<keyword evidence="13" id="KW-0675">Receptor</keyword>
<feature type="transmembrane region" description="Helical" evidence="8">
    <location>
        <begin position="1209"/>
        <end position="1232"/>
    </location>
</feature>
<feature type="transmembrane region" description="Helical" evidence="8">
    <location>
        <begin position="2183"/>
        <end position="2201"/>
    </location>
</feature>
<organism evidence="13 14">
    <name type="scientific">Labeo rohita</name>
    <name type="common">Indian major carp</name>
    <name type="synonym">Cyprinus rohita</name>
    <dbReference type="NCBI Taxonomy" id="84645"/>
    <lineage>
        <taxon>Eukaryota</taxon>
        <taxon>Metazoa</taxon>
        <taxon>Chordata</taxon>
        <taxon>Craniata</taxon>
        <taxon>Vertebrata</taxon>
        <taxon>Euteleostomi</taxon>
        <taxon>Actinopterygii</taxon>
        <taxon>Neopterygii</taxon>
        <taxon>Teleostei</taxon>
        <taxon>Ostariophysi</taxon>
        <taxon>Cypriniformes</taxon>
        <taxon>Cyprinidae</taxon>
        <taxon>Labeoninae</taxon>
        <taxon>Labeonini</taxon>
        <taxon>Labeo</taxon>
    </lineage>
</organism>
<dbReference type="PRINTS" id="PR00249">
    <property type="entry name" value="GPCRSECRETIN"/>
</dbReference>
<evidence type="ECO:0000256" key="5">
    <source>
        <dbReference type="ARBA" id="ARBA00023136"/>
    </source>
</evidence>
<dbReference type="Proteomes" id="UP000290572">
    <property type="component" value="Unassembled WGS sequence"/>
</dbReference>
<dbReference type="InterPro" id="IPR036179">
    <property type="entry name" value="Ig-like_dom_sf"/>
</dbReference>
<dbReference type="Pfam" id="PF25387">
    <property type="entry name" value="ADGRF3_N"/>
    <property type="match status" value="3"/>
</dbReference>
<dbReference type="PANTHER" id="PTHR45813">
    <property type="entry name" value="IG-LIKE DOMAIN-CONTAINING PROTEIN"/>
    <property type="match status" value="1"/>
</dbReference>
<evidence type="ECO:0000256" key="8">
    <source>
        <dbReference type="SAM" id="Phobius"/>
    </source>
</evidence>
<dbReference type="InterPro" id="IPR017981">
    <property type="entry name" value="GPCR_2-like_7TM"/>
</dbReference>
<dbReference type="InterPro" id="IPR003599">
    <property type="entry name" value="Ig_sub"/>
</dbReference>
<evidence type="ECO:0000256" key="3">
    <source>
        <dbReference type="ARBA" id="ARBA00022692"/>
    </source>
</evidence>
<dbReference type="SUPFAM" id="SSF48726">
    <property type="entry name" value="Immunoglobulin"/>
    <property type="match status" value="2"/>
</dbReference>
<reference evidence="13 14" key="1">
    <citation type="submission" date="2018-03" db="EMBL/GenBank/DDBJ databases">
        <title>Draft genome sequence of Rohu Carp (Labeo rohita).</title>
        <authorList>
            <person name="Das P."/>
            <person name="Kushwaha B."/>
            <person name="Joshi C.G."/>
            <person name="Kumar D."/>
            <person name="Nagpure N.S."/>
            <person name="Sahoo L."/>
            <person name="Das S.P."/>
            <person name="Bit A."/>
            <person name="Patnaik S."/>
            <person name="Meher P.K."/>
            <person name="Jayasankar P."/>
            <person name="Koringa P.G."/>
            <person name="Patel N.V."/>
            <person name="Hinsu A.T."/>
            <person name="Kumar R."/>
            <person name="Pandey M."/>
            <person name="Agarwal S."/>
            <person name="Srivastava S."/>
            <person name="Singh M."/>
            <person name="Iquebal M.A."/>
            <person name="Jaiswal S."/>
            <person name="Angadi U.B."/>
            <person name="Kumar N."/>
            <person name="Raza M."/>
            <person name="Shah T.M."/>
            <person name="Rai A."/>
            <person name="Jena J.K."/>
        </authorList>
    </citation>
    <scope>NUCLEOTIDE SEQUENCE [LARGE SCALE GENOMIC DNA]</scope>
    <source>
        <strain evidence="13">DASCIFA01</strain>
        <tissue evidence="13">Testis</tissue>
    </source>
</reference>
<keyword evidence="3 8" id="KW-0812">Transmembrane</keyword>
<accession>A0A498MC37</accession>
<feature type="transmembrane region" description="Helical" evidence="8">
    <location>
        <begin position="2145"/>
        <end position="2171"/>
    </location>
</feature>
<dbReference type="SMART" id="SM00409">
    <property type="entry name" value="IG"/>
    <property type="match status" value="2"/>
</dbReference>
<name>A0A498MC37_LABRO</name>
<feature type="domain" description="Ig-like" evidence="12">
    <location>
        <begin position="997"/>
        <end position="1079"/>
    </location>
</feature>
<dbReference type="InterPro" id="IPR007110">
    <property type="entry name" value="Ig-like_dom"/>
</dbReference>
<comment type="similarity">
    <text evidence="2">Belongs to the G-protein coupled receptor 2 family. Adhesion G-protein coupled receptor (ADGR) subfamily.</text>
</comment>
<feature type="domain" description="G-protein coupled receptors family 2 profile 2" evidence="11">
    <location>
        <begin position="2142"/>
        <end position="2405"/>
    </location>
</feature>
<dbReference type="GO" id="GO:0007189">
    <property type="term" value="P:adenylate cyclase-activating G protein-coupled receptor signaling pathway"/>
    <property type="evidence" value="ECO:0007669"/>
    <property type="project" value="TreeGrafter"/>
</dbReference>
<dbReference type="Gene3D" id="2.60.220.50">
    <property type="match status" value="1"/>
</dbReference>
<dbReference type="GO" id="GO:0004930">
    <property type="term" value="F:G protein-coupled receptor activity"/>
    <property type="evidence" value="ECO:0007669"/>
    <property type="project" value="InterPro"/>
</dbReference>
<keyword evidence="5 8" id="KW-0472">Membrane</keyword>
<dbReference type="PROSITE" id="PS50261">
    <property type="entry name" value="G_PROTEIN_RECEP_F2_4"/>
    <property type="match status" value="2"/>
</dbReference>
<gene>
    <name evidence="13" type="ORF">ROHU_027331</name>
</gene>
<dbReference type="InterPro" id="IPR000203">
    <property type="entry name" value="GPS"/>
</dbReference>
<keyword evidence="14" id="KW-1185">Reference proteome</keyword>
<dbReference type="InterPro" id="IPR013783">
    <property type="entry name" value="Ig-like_fold"/>
</dbReference>
<evidence type="ECO:0000259" key="9">
    <source>
        <dbReference type="PROSITE" id="PS50024"/>
    </source>
</evidence>
<feature type="transmembrane region" description="Helical" evidence="8">
    <location>
        <begin position="2305"/>
        <end position="2328"/>
    </location>
</feature>
<feature type="domain" description="Ig-like" evidence="12">
    <location>
        <begin position="90"/>
        <end position="171"/>
    </location>
</feature>
<feature type="transmembrane region" description="Helical" evidence="8">
    <location>
        <begin position="1477"/>
        <end position="1499"/>
    </location>
</feature>
<feature type="domain" description="SEA" evidence="9">
    <location>
        <begin position="1"/>
        <end position="107"/>
    </location>
</feature>